<evidence type="ECO:0000313" key="1">
    <source>
        <dbReference type="EMBL" id="MCE5167153.1"/>
    </source>
</evidence>
<gene>
    <name evidence="1" type="ORF">HAX54_039645</name>
</gene>
<proteinExistence type="predicted"/>
<accession>A0ABS8Y983</accession>
<organism evidence="1 2">
    <name type="scientific">Datura stramonium</name>
    <name type="common">Jimsonweed</name>
    <name type="synonym">Common thornapple</name>
    <dbReference type="NCBI Taxonomy" id="4076"/>
    <lineage>
        <taxon>Eukaryota</taxon>
        <taxon>Viridiplantae</taxon>
        <taxon>Streptophyta</taxon>
        <taxon>Embryophyta</taxon>
        <taxon>Tracheophyta</taxon>
        <taxon>Spermatophyta</taxon>
        <taxon>Magnoliopsida</taxon>
        <taxon>eudicotyledons</taxon>
        <taxon>Gunneridae</taxon>
        <taxon>Pentapetalae</taxon>
        <taxon>asterids</taxon>
        <taxon>lamiids</taxon>
        <taxon>Solanales</taxon>
        <taxon>Solanaceae</taxon>
        <taxon>Solanoideae</taxon>
        <taxon>Datureae</taxon>
        <taxon>Datura</taxon>
    </lineage>
</organism>
<evidence type="ECO:0000313" key="2">
    <source>
        <dbReference type="Proteomes" id="UP000823775"/>
    </source>
</evidence>
<sequence length="110" mass="12715">SLSVLSGDEVVFKKEFQTDRRSLQVASKMHVEKAAISMREVTQPRSPNKEIQLLEDSYSLKGPETVYDNTYDKLVDDILRCRLCIRQCKANVERLNLKESNIKLEISNLR</sequence>
<keyword evidence="2" id="KW-1185">Reference proteome</keyword>
<comment type="caution">
    <text evidence="1">The sequence shown here is derived from an EMBL/GenBank/DDBJ whole genome shotgun (WGS) entry which is preliminary data.</text>
</comment>
<protein>
    <submittedName>
        <fullName evidence="1">Uncharacterized protein</fullName>
    </submittedName>
</protein>
<dbReference type="Proteomes" id="UP000823775">
    <property type="component" value="Unassembled WGS sequence"/>
</dbReference>
<dbReference type="EMBL" id="JACEIK010055185">
    <property type="protein sequence ID" value="MCE5167153.1"/>
    <property type="molecule type" value="Genomic_DNA"/>
</dbReference>
<feature type="non-terminal residue" evidence="1">
    <location>
        <position position="110"/>
    </location>
</feature>
<reference evidence="1 2" key="1">
    <citation type="journal article" date="2021" name="BMC Genomics">
        <title>Datura genome reveals duplications of psychoactive alkaloid biosynthetic genes and high mutation rate following tissue culture.</title>
        <authorList>
            <person name="Rajewski A."/>
            <person name="Carter-House D."/>
            <person name="Stajich J."/>
            <person name="Litt A."/>
        </authorList>
    </citation>
    <scope>NUCLEOTIDE SEQUENCE [LARGE SCALE GENOMIC DNA]</scope>
    <source>
        <strain evidence="1">AR-01</strain>
    </source>
</reference>
<name>A0ABS8Y983_DATST</name>
<feature type="non-terminal residue" evidence="1">
    <location>
        <position position="1"/>
    </location>
</feature>